<dbReference type="Pfam" id="PF06912">
    <property type="entry name" value="DUF1275"/>
    <property type="match status" value="1"/>
</dbReference>
<evidence type="ECO:0008006" key="3">
    <source>
        <dbReference type="Google" id="ProtNLM"/>
    </source>
</evidence>
<dbReference type="InterPro" id="IPR010699">
    <property type="entry name" value="DUF1275"/>
</dbReference>
<proteinExistence type="predicted"/>
<comment type="caution">
    <text evidence="2">The sequence shown here is derived from an EMBL/GenBank/DDBJ whole genome shotgun (WGS) entry which is preliminary data.</text>
</comment>
<feature type="transmembrane region" description="Helical" evidence="1">
    <location>
        <begin position="85"/>
        <end position="103"/>
    </location>
</feature>
<dbReference type="PANTHER" id="PTHR37314">
    <property type="entry name" value="SLR0142 PROTEIN"/>
    <property type="match status" value="1"/>
</dbReference>
<reference evidence="2" key="1">
    <citation type="submission" date="2019-08" db="EMBL/GenBank/DDBJ databases">
        <authorList>
            <person name="Kucharzyk K."/>
            <person name="Murdoch R.W."/>
            <person name="Higgins S."/>
            <person name="Loffler F."/>
        </authorList>
    </citation>
    <scope>NUCLEOTIDE SEQUENCE</scope>
</reference>
<name>A0A644Z6U4_9ZZZZ</name>
<keyword evidence="1" id="KW-1133">Transmembrane helix</keyword>
<gene>
    <name evidence="2" type="ORF">SDC9_82934</name>
</gene>
<dbReference type="PANTHER" id="PTHR37314:SF4">
    <property type="entry name" value="UPF0700 TRANSMEMBRANE PROTEIN YOAK"/>
    <property type="match status" value="1"/>
</dbReference>
<evidence type="ECO:0000256" key="1">
    <source>
        <dbReference type="SAM" id="Phobius"/>
    </source>
</evidence>
<keyword evidence="1" id="KW-0812">Transmembrane</keyword>
<feature type="transmembrane region" description="Helical" evidence="1">
    <location>
        <begin position="109"/>
        <end position="129"/>
    </location>
</feature>
<feature type="transmembrane region" description="Helical" evidence="1">
    <location>
        <begin position="55"/>
        <end position="73"/>
    </location>
</feature>
<organism evidence="2">
    <name type="scientific">bioreactor metagenome</name>
    <dbReference type="NCBI Taxonomy" id="1076179"/>
    <lineage>
        <taxon>unclassified sequences</taxon>
        <taxon>metagenomes</taxon>
        <taxon>ecological metagenomes</taxon>
    </lineage>
</organism>
<feature type="transmembrane region" description="Helical" evidence="1">
    <location>
        <begin position="162"/>
        <end position="185"/>
    </location>
</feature>
<accession>A0A644Z6U4</accession>
<evidence type="ECO:0000313" key="2">
    <source>
        <dbReference type="EMBL" id="MPM36339.1"/>
    </source>
</evidence>
<dbReference type="EMBL" id="VSSQ01007577">
    <property type="protein sequence ID" value="MPM36339.1"/>
    <property type="molecule type" value="Genomic_DNA"/>
</dbReference>
<dbReference type="AlphaFoldDB" id="A0A644Z6U4"/>
<feature type="transmembrane region" description="Helical" evidence="1">
    <location>
        <begin position="191"/>
        <end position="210"/>
    </location>
</feature>
<sequence length="233" mass="25584">MEKKRVFIWMCALTVLAGLVNALSIRNFATTVSHVTGIVSNAAISVYNGSHAHTSWLLSIIGAFLVGALISAYITGERKFFLKRIYGYIVIAIGVMLFIGVHTLSHEGRTIICLFAFLMGIQNGMIVSFKGVLVRMTHMTGYLTDLGVYIGYRLRGEMKEDIWMGIVPASGLAVFALGGVLGLWMFSKIGFGAYDITAAAYIFLGIAYLVHQKQSNDKNLDDIPDEEQGFILK</sequence>
<protein>
    <recommendedName>
        <fullName evidence="3">DUF1275 domain-containing protein</fullName>
    </recommendedName>
</protein>
<keyword evidence="1" id="KW-0472">Membrane</keyword>